<dbReference type="GO" id="GO:0003690">
    <property type="term" value="F:double-stranded DNA binding"/>
    <property type="evidence" value="ECO:0007669"/>
    <property type="project" value="TreeGrafter"/>
</dbReference>
<evidence type="ECO:0000256" key="6">
    <source>
        <dbReference type="ARBA" id="ARBA00022806"/>
    </source>
</evidence>
<keyword evidence="3" id="KW-0547">Nucleotide-binding</keyword>
<dbReference type="InterPro" id="IPR016194">
    <property type="entry name" value="SPOC-like_C_dom_sf"/>
</dbReference>
<dbReference type="GO" id="GO:0043564">
    <property type="term" value="C:Ku70:Ku80 complex"/>
    <property type="evidence" value="ECO:0007669"/>
    <property type="project" value="InterPro"/>
</dbReference>
<comment type="similarity">
    <text evidence="2">Belongs to the ku80 family.</text>
</comment>
<reference evidence="14" key="1">
    <citation type="submission" date="2025-08" db="UniProtKB">
        <authorList>
            <consortium name="RefSeq"/>
        </authorList>
    </citation>
    <scope>IDENTIFICATION</scope>
    <source>
        <tissue evidence="14">Whole body</tissue>
    </source>
</reference>
<dbReference type="GO" id="GO:0004386">
    <property type="term" value="F:helicase activity"/>
    <property type="evidence" value="ECO:0007669"/>
    <property type="project" value="UniProtKB-KW"/>
</dbReference>
<dbReference type="SUPFAM" id="SSF53300">
    <property type="entry name" value="vWA-like"/>
    <property type="match status" value="1"/>
</dbReference>
<evidence type="ECO:0000256" key="3">
    <source>
        <dbReference type="ARBA" id="ARBA00022741"/>
    </source>
</evidence>
<keyword evidence="5" id="KW-0378">Hydrolase</keyword>
<dbReference type="Pfam" id="PF03731">
    <property type="entry name" value="Ku_N"/>
    <property type="match status" value="1"/>
</dbReference>
<dbReference type="GO" id="GO:0005524">
    <property type="term" value="F:ATP binding"/>
    <property type="evidence" value="ECO:0007669"/>
    <property type="project" value="UniProtKB-KW"/>
</dbReference>
<evidence type="ECO:0000256" key="1">
    <source>
        <dbReference type="ARBA" id="ARBA00004123"/>
    </source>
</evidence>
<dbReference type="Gene3D" id="3.40.50.410">
    <property type="entry name" value="von Willebrand factor, type A domain"/>
    <property type="match status" value="1"/>
</dbReference>
<dbReference type="SMART" id="SM00559">
    <property type="entry name" value="Ku78"/>
    <property type="match status" value="1"/>
</dbReference>
<dbReference type="AlphaFoldDB" id="A0A8B8IEZ7"/>
<dbReference type="InterPro" id="IPR014893">
    <property type="entry name" value="Ku_PK_bind"/>
</dbReference>
<evidence type="ECO:0000256" key="8">
    <source>
        <dbReference type="ARBA" id="ARBA00023125"/>
    </source>
</evidence>
<dbReference type="Pfam" id="PF02735">
    <property type="entry name" value="Ku"/>
    <property type="match status" value="1"/>
</dbReference>
<dbReference type="InterPro" id="IPR036465">
    <property type="entry name" value="vWFA_dom_sf"/>
</dbReference>
<keyword evidence="9" id="KW-0233">DNA recombination</keyword>
<protein>
    <submittedName>
        <fullName evidence="14">X-ray repair cross-complementing protein 5-like</fullName>
    </submittedName>
</protein>
<dbReference type="Gene3D" id="1.10.1600.10">
    <property type="match status" value="1"/>
</dbReference>
<evidence type="ECO:0000256" key="7">
    <source>
        <dbReference type="ARBA" id="ARBA00022840"/>
    </source>
</evidence>
<evidence type="ECO:0000256" key="11">
    <source>
        <dbReference type="ARBA" id="ARBA00023242"/>
    </source>
</evidence>
<evidence type="ECO:0000313" key="14">
    <source>
        <dbReference type="RefSeq" id="XP_026495633.2"/>
    </source>
</evidence>
<dbReference type="Proteomes" id="UP001652626">
    <property type="component" value="Chromosome 17"/>
</dbReference>
<dbReference type="PANTHER" id="PTHR12604:SF4">
    <property type="entry name" value="X-RAY REPAIR CROSS-COMPLEMENTING PROTEIN 5"/>
    <property type="match status" value="1"/>
</dbReference>
<evidence type="ECO:0000256" key="4">
    <source>
        <dbReference type="ARBA" id="ARBA00022763"/>
    </source>
</evidence>
<dbReference type="Gene3D" id="2.40.290.10">
    <property type="match status" value="1"/>
</dbReference>
<dbReference type="InterPro" id="IPR006164">
    <property type="entry name" value="DNA_bd_Ku70/Ku80"/>
</dbReference>
<evidence type="ECO:0000256" key="9">
    <source>
        <dbReference type="ARBA" id="ARBA00023172"/>
    </source>
</evidence>
<keyword evidence="11" id="KW-0539">Nucleus</keyword>
<keyword evidence="10" id="KW-0234">DNA repair</keyword>
<keyword evidence="8" id="KW-0238">DNA-binding</keyword>
<dbReference type="GeneID" id="113400322"/>
<name>A0A8B8IEZ7_VANTA</name>
<keyword evidence="7" id="KW-0067">ATP-binding</keyword>
<dbReference type="PANTHER" id="PTHR12604">
    <property type="entry name" value="KU AUTOANTIGEN DNA HELICASE"/>
    <property type="match status" value="1"/>
</dbReference>
<evidence type="ECO:0000256" key="5">
    <source>
        <dbReference type="ARBA" id="ARBA00022801"/>
    </source>
</evidence>
<organism evidence="13 14">
    <name type="scientific">Vanessa tameamea</name>
    <name type="common">Kamehameha butterfly</name>
    <dbReference type="NCBI Taxonomy" id="334116"/>
    <lineage>
        <taxon>Eukaryota</taxon>
        <taxon>Metazoa</taxon>
        <taxon>Ecdysozoa</taxon>
        <taxon>Arthropoda</taxon>
        <taxon>Hexapoda</taxon>
        <taxon>Insecta</taxon>
        <taxon>Pterygota</taxon>
        <taxon>Neoptera</taxon>
        <taxon>Endopterygota</taxon>
        <taxon>Lepidoptera</taxon>
        <taxon>Glossata</taxon>
        <taxon>Ditrysia</taxon>
        <taxon>Papilionoidea</taxon>
        <taxon>Nymphalidae</taxon>
        <taxon>Nymphalinae</taxon>
        <taxon>Vanessa</taxon>
    </lineage>
</organism>
<comment type="subcellular location">
    <subcellularLocation>
        <location evidence="1">Nucleus</location>
    </subcellularLocation>
</comment>
<keyword evidence="4" id="KW-0227">DNA damage</keyword>
<feature type="domain" description="Ku" evidence="12">
    <location>
        <begin position="275"/>
        <end position="414"/>
    </location>
</feature>
<dbReference type="SUPFAM" id="SSF101420">
    <property type="entry name" value="C-terminal domain of Ku80"/>
    <property type="match status" value="1"/>
</dbReference>
<evidence type="ECO:0000256" key="10">
    <source>
        <dbReference type="ARBA" id="ARBA00023204"/>
    </source>
</evidence>
<accession>A0A8B8IEZ7</accession>
<evidence type="ECO:0000259" key="12">
    <source>
        <dbReference type="SMART" id="SM00559"/>
    </source>
</evidence>
<evidence type="ECO:0000256" key="2">
    <source>
        <dbReference type="ARBA" id="ARBA00007726"/>
    </source>
</evidence>
<gene>
    <name evidence="14" type="primary">LOC113400322</name>
</gene>
<dbReference type="RefSeq" id="XP_026495633.2">
    <property type="nucleotide sequence ID" value="XM_026639848.2"/>
</dbReference>
<dbReference type="OMA" id="MASNKEC"/>
<dbReference type="InterPro" id="IPR005161">
    <property type="entry name" value="Ku_N"/>
</dbReference>
<dbReference type="GO" id="GO:0006310">
    <property type="term" value="P:DNA recombination"/>
    <property type="evidence" value="ECO:0007669"/>
    <property type="project" value="UniProtKB-KW"/>
</dbReference>
<keyword evidence="6" id="KW-0347">Helicase</keyword>
<dbReference type="SUPFAM" id="SSF100939">
    <property type="entry name" value="SPOC domain-like"/>
    <property type="match status" value="1"/>
</dbReference>
<dbReference type="Gene3D" id="1.25.40.240">
    <property type="entry name" value="Ku, C-terminal domain"/>
    <property type="match status" value="1"/>
</dbReference>
<dbReference type="GO" id="GO:0016787">
    <property type="term" value="F:hydrolase activity"/>
    <property type="evidence" value="ECO:0007669"/>
    <property type="project" value="UniProtKB-KW"/>
</dbReference>
<dbReference type="InterPro" id="IPR036494">
    <property type="entry name" value="Ku_C_sf"/>
</dbReference>
<evidence type="ECO:0000313" key="13">
    <source>
        <dbReference type="Proteomes" id="UP001652626"/>
    </source>
</evidence>
<dbReference type="GO" id="GO:0000723">
    <property type="term" value="P:telomere maintenance"/>
    <property type="evidence" value="ECO:0007669"/>
    <property type="project" value="InterPro"/>
</dbReference>
<dbReference type="GO" id="GO:0006303">
    <property type="term" value="P:double-strand break repair via nonhomologous end joining"/>
    <property type="evidence" value="ECO:0007669"/>
    <property type="project" value="InterPro"/>
</dbReference>
<dbReference type="InterPro" id="IPR024193">
    <property type="entry name" value="Ku80"/>
</dbReference>
<dbReference type="GO" id="GO:0003684">
    <property type="term" value="F:damaged DNA binding"/>
    <property type="evidence" value="ECO:0007669"/>
    <property type="project" value="InterPro"/>
</dbReference>
<dbReference type="OrthoDB" id="30826at2759"/>
<dbReference type="Pfam" id="PF08785">
    <property type="entry name" value="Ku_PK_bind"/>
    <property type="match status" value="1"/>
</dbReference>
<dbReference type="CDD" id="cd00873">
    <property type="entry name" value="KU80"/>
    <property type="match status" value="1"/>
</dbReference>
<sequence length="707" mass="80198">MAPSKIDNGTVIIIDIGKNVSDPEEKNGKSFFEKARECAIRIIERKVISQGKNLLGIILLGSKKTKNNLSESGSCRHIEVHSDLQYPTWQMIRDLPDKPSKSKGNWFDALLVAVDHFKSGVTALKIVNKQIMLMTNFLEPSDVETSELEQAVCGFREEGFQVDIIGPDIYDDENKNSEFELAKQFVEGTNGVTATFEFTMRYLLFHKKKAVNATPWNVDLSIGPNIKIPISTYIRIKDESVIKKWTTAIKDPVTNSKSNTEYIEKSKVFINTENQMVVDPDKNIKGYIYGQQVIPFTDFDKGMLYDSGPKSLTVYGFTKASNITWQCLNGDGLSYVFGRKGDKKAQYAVRCLVECLLELKLVGIVRRVYNNGNAPKMYALMPVIDSDNYVCLSMIGICFKEEIKNMAFPNTELKKYACTDDQVNAFKELIKNMDLTKAYEDTEFDDTEAFPIAKMVSPSAQYVLDCIAFRAMNPDQPLPPPRDDITMLFKVPPLIEKRRKHQLDKLKSLFVLNKVEIKKRAKTKTNQAMDIDQFDKPSTSTTYAAAMDNLPIIDINSVKKSGPITKIGMQNAINDFDALKRDGIDIKDLVPQMIETIESMVYGNIDGNFSKALDVISHFRNECVNTVPSHYNNWLKNFRVELIDRSRNDIISMVNEKKLNYILKSENSLSNMECDTFDESQLYENDTVPELTEVTISSEVNDLFDNM</sequence>
<proteinExistence type="inferred from homology"/>
<keyword evidence="13" id="KW-1185">Reference proteome</keyword>
<dbReference type="GO" id="GO:0042162">
    <property type="term" value="F:telomeric DNA binding"/>
    <property type="evidence" value="ECO:0007669"/>
    <property type="project" value="InterPro"/>
</dbReference>